<dbReference type="PROSITE" id="PS51120">
    <property type="entry name" value="LDLRB"/>
    <property type="match status" value="3"/>
</dbReference>
<keyword evidence="7 15" id="KW-0675">Receptor</keyword>
<evidence type="ECO:0000313" key="14">
    <source>
        <dbReference type="Proteomes" id="UP001652625"/>
    </source>
</evidence>
<proteinExistence type="predicted"/>
<keyword evidence="6 9" id="KW-1015">Disulfide bond</keyword>
<keyword evidence="12" id="KW-0732">Signal</keyword>
<feature type="domain" description="EGF-like" evidence="13">
    <location>
        <begin position="1229"/>
        <end position="1275"/>
    </location>
</feature>
<feature type="domain" description="EGF-like" evidence="13">
    <location>
        <begin position="289"/>
        <end position="326"/>
    </location>
</feature>
<comment type="caution">
    <text evidence="9">Lacks conserved residue(s) required for the propagation of feature annotation.</text>
</comment>
<dbReference type="GeneID" id="100198234"/>
<reference evidence="15" key="1">
    <citation type="submission" date="2025-08" db="UniProtKB">
        <authorList>
            <consortium name="RefSeq"/>
        </authorList>
    </citation>
    <scope>IDENTIFICATION</scope>
</reference>
<feature type="disulfide bond" evidence="9">
    <location>
        <begin position="1309"/>
        <end position="1321"/>
    </location>
</feature>
<dbReference type="InterPro" id="IPR036055">
    <property type="entry name" value="LDL_receptor-like_sf"/>
</dbReference>
<organism evidence="14 15">
    <name type="scientific">Hydra vulgaris</name>
    <name type="common">Hydra</name>
    <name type="synonym">Hydra attenuata</name>
    <dbReference type="NCBI Taxonomy" id="6087"/>
    <lineage>
        <taxon>Eukaryota</taxon>
        <taxon>Metazoa</taxon>
        <taxon>Cnidaria</taxon>
        <taxon>Hydrozoa</taxon>
        <taxon>Hydroidolina</taxon>
        <taxon>Anthoathecata</taxon>
        <taxon>Aplanulata</taxon>
        <taxon>Hydridae</taxon>
        <taxon>Hydra</taxon>
    </lineage>
</organism>
<keyword evidence="8" id="KW-0325">Glycoprotein</keyword>
<evidence type="ECO:0000256" key="9">
    <source>
        <dbReference type="PROSITE-ProRule" id="PRU00124"/>
    </source>
</evidence>
<evidence type="ECO:0000256" key="8">
    <source>
        <dbReference type="ARBA" id="ARBA00023180"/>
    </source>
</evidence>
<dbReference type="SMART" id="SM00192">
    <property type="entry name" value="LDLa"/>
    <property type="match status" value="1"/>
</dbReference>
<gene>
    <name evidence="15" type="primary">LOC100198234</name>
</gene>
<dbReference type="InterPro" id="IPR000033">
    <property type="entry name" value="LDLR_classB_rpt"/>
</dbReference>
<dbReference type="Pfam" id="PF00057">
    <property type="entry name" value="Ldl_recept_a"/>
    <property type="match status" value="1"/>
</dbReference>
<evidence type="ECO:0000256" key="11">
    <source>
        <dbReference type="SAM" id="Phobius"/>
    </source>
</evidence>
<dbReference type="PANTHER" id="PTHR46513">
    <property type="entry name" value="VITELLOGENIN RECEPTOR-LIKE PROTEIN-RELATED-RELATED"/>
    <property type="match status" value="1"/>
</dbReference>
<evidence type="ECO:0000256" key="12">
    <source>
        <dbReference type="SAM" id="SignalP"/>
    </source>
</evidence>
<feature type="repeat" description="LDL-receptor class B" evidence="10">
    <location>
        <begin position="374"/>
        <end position="419"/>
    </location>
</feature>
<keyword evidence="4" id="KW-0677">Repeat</keyword>
<keyword evidence="11" id="KW-1133">Transmembrane helix</keyword>
<evidence type="ECO:0000256" key="5">
    <source>
        <dbReference type="ARBA" id="ARBA00023136"/>
    </source>
</evidence>
<feature type="transmembrane region" description="Helical" evidence="11">
    <location>
        <begin position="1374"/>
        <end position="1397"/>
    </location>
</feature>
<evidence type="ECO:0000256" key="7">
    <source>
        <dbReference type="ARBA" id="ARBA00023170"/>
    </source>
</evidence>
<name>A0ABM4CVG0_HYDVU</name>
<dbReference type="PANTHER" id="PTHR46513:SF41">
    <property type="entry name" value="LOW-DENSITY LIPOPROTEIN RECEPTOR-RELATED PROTEIN"/>
    <property type="match status" value="1"/>
</dbReference>
<dbReference type="RefSeq" id="XP_065665917.1">
    <property type="nucleotide sequence ID" value="XM_065809845.1"/>
</dbReference>
<dbReference type="InterPro" id="IPR011042">
    <property type="entry name" value="6-blade_b-propeller_TolB-like"/>
</dbReference>
<keyword evidence="11" id="KW-0812">Transmembrane</keyword>
<feature type="disulfide bond" evidence="9">
    <location>
        <begin position="1316"/>
        <end position="1334"/>
    </location>
</feature>
<dbReference type="SMART" id="SM00135">
    <property type="entry name" value="LY"/>
    <property type="match status" value="15"/>
</dbReference>
<keyword evidence="2" id="KW-0245">EGF-like domain</keyword>
<evidence type="ECO:0000313" key="15">
    <source>
        <dbReference type="RefSeq" id="XP_065665917.1"/>
    </source>
</evidence>
<dbReference type="Proteomes" id="UP001652625">
    <property type="component" value="Chromosome 11"/>
</dbReference>
<evidence type="ECO:0000256" key="3">
    <source>
        <dbReference type="ARBA" id="ARBA00022583"/>
    </source>
</evidence>
<dbReference type="Gene3D" id="2.120.10.30">
    <property type="entry name" value="TolB, C-terminal domain"/>
    <property type="match status" value="4"/>
</dbReference>
<dbReference type="PROSITE" id="PS01209">
    <property type="entry name" value="LDLRA_1"/>
    <property type="match status" value="1"/>
</dbReference>
<feature type="signal peptide" evidence="12">
    <location>
        <begin position="1"/>
        <end position="22"/>
    </location>
</feature>
<accession>A0ABM4CVG0</accession>
<evidence type="ECO:0000259" key="13">
    <source>
        <dbReference type="SMART" id="SM00181"/>
    </source>
</evidence>
<dbReference type="CDD" id="cd00112">
    <property type="entry name" value="LDLa"/>
    <property type="match status" value="1"/>
</dbReference>
<evidence type="ECO:0000256" key="4">
    <source>
        <dbReference type="ARBA" id="ARBA00022737"/>
    </source>
</evidence>
<dbReference type="Pfam" id="PF00058">
    <property type="entry name" value="Ldl_recept_b"/>
    <property type="match status" value="1"/>
</dbReference>
<keyword evidence="3" id="KW-0254">Endocytosis</keyword>
<keyword evidence="5 11" id="KW-0472">Membrane</keyword>
<feature type="repeat" description="LDL-receptor class B" evidence="10">
    <location>
        <begin position="420"/>
        <end position="462"/>
    </location>
</feature>
<feature type="domain" description="EGF-like" evidence="13">
    <location>
        <begin position="594"/>
        <end position="631"/>
    </location>
</feature>
<dbReference type="SUPFAM" id="SSF63825">
    <property type="entry name" value="YWTD domain"/>
    <property type="match status" value="4"/>
</dbReference>
<evidence type="ECO:0000256" key="6">
    <source>
        <dbReference type="ARBA" id="ARBA00023157"/>
    </source>
</evidence>
<keyword evidence="14" id="KW-1185">Reference proteome</keyword>
<dbReference type="InterPro" id="IPR023415">
    <property type="entry name" value="LDLR_class-A_CS"/>
</dbReference>
<dbReference type="InterPro" id="IPR000742">
    <property type="entry name" value="EGF"/>
</dbReference>
<dbReference type="Pfam" id="PF14670">
    <property type="entry name" value="FXa_inhibition"/>
    <property type="match status" value="1"/>
</dbReference>
<dbReference type="Gene3D" id="4.10.400.10">
    <property type="entry name" value="Low-density Lipoprotein Receptor"/>
    <property type="match status" value="1"/>
</dbReference>
<dbReference type="InterPro" id="IPR050778">
    <property type="entry name" value="Cueball_EGF_LRP_Nidogen"/>
</dbReference>
<dbReference type="PROSITE" id="PS50068">
    <property type="entry name" value="LDLRA_2"/>
    <property type="match status" value="1"/>
</dbReference>
<dbReference type="InterPro" id="IPR002172">
    <property type="entry name" value="LDrepeatLR_classA_rpt"/>
</dbReference>
<evidence type="ECO:0000256" key="2">
    <source>
        <dbReference type="ARBA" id="ARBA00022536"/>
    </source>
</evidence>
<feature type="chain" id="PRO_5047158104" evidence="12">
    <location>
        <begin position="23"/>
        <end position="1712"/>
    </location>
</feature>
<dbReference type="SMART" id="SM00181">
    <property type="entry name" value="EGF"/>
    <property type="match status" value="4"/>
</dbReference>
<evidence type="ECO:0000256" key="10">
    <source>
        <dbReference type="PROSITE-ProRule" id="PRU00461"/>
    </source>
</evidence>
<keyword evidence="15" id="KW-0449">Lipoprotein</keyword>
<feature type="domain" description="EGF-like" evidence="13">
    <location>
        <begin position="910"/>
        <end position="949"/>
    </location>
</feature>
<protein>
    <submittedName>
        <fullName evidence="15">Low-density lipoprotein receptor-related protein 6 isoform X2</fullName>
    </submittedName>
</protein>
<evidence type="ECO:0000256" key="1">
    <source>
        <dbReference type="ARBA" id="ARBA00004167"/>
    </source>
</evidence>
<dbReference type="SUPFAM" id="SSF57424">
    <property type="entry name" value="LDL receptor-like module"/>
    <property type="match status" value="1"/>
</dbReference>
<feature type="repeat" description="LDL-receptor class B" evidence="10">
    <location>
        <begin position="463"/>
        <end position="506"/>
    </location>
</feature>
<sequence>MILLFSVLVFLRSLKYCHVSLAETKEGVLFASNQEIFLYQVATQKVVTLADSLKDVVEVDIDYETQTLFYVSESRRIISVNIITKEQKVLLDFQLAEIKHLSVDWISKKIYFADQLTNRVEVCSFDGLDRLVLYHKMSNHLKGLTVFPSKGLLFLTDWGDNARIEKINMDGSDPQVFVNKNILVPNVIVADNDQVYWFDGQKLTLESIRTDGSDRKIIFKAEENSFNGIVNMAIVDLRVYFSNLKKNSISSCNKFNGSVELCRTEISELSEIKSIKSYGQKMQPFFNSGCHIRNGGCSHLCLLKPSGYSCKCRTGYKLLKDNQTCSNAIEKFVLIATRPDLQIVSLDTNDFINIKLPISGLSTVSAVDFDPIDMRAYWTDALDAQYGVIKRAFLNGSAVETIVPYGYTLPDHLAVDWIARNLYWTCPKFNKIYVTNLNGSASVVIVEDNLDEPRGIVVDSEHGRFYWTDWGKTPKIEAADLDGENRVTLVNSNLHWPNGITLDYKKQYLYWVDGARDIIEYYDLANQFRGIFKSSSPHMFGISVLDDFLYWTDWTDRSLYKMDVSNEVKVLVVNDIPDIMGVKAASITTTGNNTCHDNAGCSHFCFYKPSGNIRCGCPSGYELNMNKKSCKPLEANLIYSTSTSISTISLEKSNSTGVLRVTGKDLSFIAVHLKSGTIIWIDKSGPSSINGASLNHSSNPVIFQTGFYDLVEGLALDQISGNVYWSQQNKIEVSRLNGYFRKTIIIANRQCCTSDKVCCVHTTLLALNSFIRKLYWIEETYDLSQHSALYESNLDGSMQRFLTNVTKEVSGLAVDVNDSSIYWIEKYSYKILRLNTKDMLVTIIAYNLDSVTGLAIYLDRLYFCESDSETSGKISSVKKVNGDIKLKFPIHGKCQNLAILQANTPTGGNLCEFNNGGCEQLCFALSQSERICECETDFTISSIDYTSCIGPQTFILISEETLVYRVVFSKMTEVPIHFNFPTYISSIEYNVNSQTIYWLDEIKHQIFYSQNGVKKKVNLQVENAFPISFVIDLFSNCLYWIDGKKNTISYIDLNNSLNYGTVFNKKGFDPLNLAILPEMGLLFFISQQKKFGHYFLLSIRYDGSNLIQLQKIGDIADGLPRYDVAVDHKENRVYWLDKNKAIVHSINIKGQNLRTQFEFNSERFSPVAISVFDKYLYWLDQDTNQHDTKLKRALLDTEVSKEIKVLQRNYKKVNDLLIVDVFRWKEKNPCAVRNGGCSHICFPAIRKNGEHYAECLCPLNFTLVNNKMKTEKNCKPQNEVNCPFMCNNLCVTSILQCINIECFEDDCLCSSGEFKCLGSACINAGKVCDGTIDCVRGDDEEITMCGHFNNFTTPTQQTLKPLRVKIYSTGFSKYLAGIISGAILTTLMLIFGFYFCCKMSNRKLERLKKEQEMFKFSTFTEQVIILPDSKVDNCSLSLYRYISGSSGNVSDNINTTNFSPPSTVSTMLTSVSQRIPNNDRFFHDELELPAPPATPLYMPSDIESIMTSSNIDVSGCINNQCSCNNCLYCVSKYKRENFFEEQNCSRVARSLSNSFVNNKGNVPSFASSYVAPSLASSYKNRHLSDNSFHYSKVYYPRTKYSNFKRVSPQWVNNSNMHRIADISIGPLPSLASDSDSLQNISSVSPSNSVIEGIDSYLSYAPPPSPGTEYITSSPCSVNFLTSDNVFNNEPCERDSLMHSDNENCKLPKTGPL</sequence>
<dbReference type="SUPFAM" id="SSF57196">
    <property type="entry name" value="EGF/Laminin"/>
    <property type="match status" value="2"/>
</dbReference>
<comment type="subcellular location">
    <subcellularLocation>
        <location evidence="1">Membrane</location>
        <topology evidence="1">Single-pass membrane protein</topology>
    </subcellularLocation>
</comment>